<organism evidence="1 2">
    <name type="scientific">Trifolium pratense</name>
    <name type="common">Red clover</name>
    <dbReference type="NCBI Taxonomy" id="57577"/>
    <lineage>
        <taxon>Eukaryota</taxon>
        <taxon>Viridiplantae</taxon>
        <taxon>Streptophyta</taxon>
        <taxon>Embryophyta</taxon>
        <taxon>Tracheophyta</taxon>
        <taxon>Spermatophyta</taxon>
        <taxon>Magnoliopsida</taxon>
        <taxon>eudicotyledons</taxon>
        <taxon>Gunneridae</taxon>
        <taxon>Pentapetalae</taxon>
        <taxon>rosids</taxon>
        <taxon>fabids</taxon>
        <taxon>Fabales</taxon>
        <taxon>Fabaceae</taxon>
        <taxon>Papilionoideae</taxon>
        <taxon>50 kb inversion clade</taxon>
        <taxon>NPAAA clade</taxon>
        <taxon>Hologalegina</taxon>
        <taxon>IRL clade</taxon>
        <taxon>Trifolieae</taxon>
        <taxon>Trifolium</taxon>
    </lineage>
</organism>
<sequence length="30" mass="3555">MSSSDHRYTAVGTKYNFLKGVERGYKFHFQ</sequence>
<accession>A0A2K3MHI5</accession>
<feature type="non-terminal residue" evidence="1">
    <location>
        <position position="30"/>
    </location>
</feature>
<reference evidence="1 2" key="1">
    <citation type="journal article" date="2014" name="Am. J. Bot.">
        <title>Genome assembly and annotation for red clover (Trifolium pratense; Fabaceae).</title>
        <authorList>
            <person name="Istvanek J."/>
            <person name="Jaros M."/>
            <person name="Krenek A."/>
            <person name="Repkova J."/>
        </authorList>
    </citation>
    <scope>NUCLEOTIDE SEQUENCE [LARGE SCALE GENOMIC DNA]</scope>
    <source>
        <strain evidence="2">cv. Tatra</strain>
        <tissue evidence="1">Young leaves</tissue>
    </source>
</reference>
<dbReference type="Proteomes" id="UP000236291">
    <property type="component" value="Unassembled WGS sequence"/>
</dbReference>
<evidence type="ECO:0000313" key="2">
    <source>
        <dbReference type="Proteomes" id="UP000236291"/>
    </source>
</evidence>
<name>A0A2K3MHI5_TRIPR</name>
<proteinExistence type="predicted"/>
<evidence type="ECO:0000313" key="1">
    <source>
        <dbReference type="EMBL" id="PNX90255.1"/>
    </source>
</evidence>
<gene>
    <name evidence="1" type="ORF">L195_g046378</name>
</gene>
<protein>
    <submittedName>
        <fullName evidence="1">Uncharacterized protein</fullName>
    </submittedName>
</protein>
<reference evidence="1 2" key="2">
    <citation type="journal article" date="2017" name="Front. Plant Sci.">
        <title>Gene Classification and Mining of Molecular Markers Useful in Red Clover (Trifolium pratense) Breeding.</title>
        <authorList>
            <person name="Istvanek J."/>
            <person name="Dluhosova J."/>
            <person name="Dluhos P."/>
            <person name="Patkova L."/>
            <person name="Nedelnik J."/>
            <person name="Repkova J."/>
        </authorList>
    </citation>
    <scope>NUCLEOTIDE SEQUENCE [LARGE SCALE GENOMIC DNA]</scope>
    <source>
        <strain evidence="2">cv. Tatra</strain>
        <tissue evidence="1">Young leaves</tissue>
    </source>
</reference>
<comment type="caution">
    <text evidence="1">The sequence shown here is derived from an EMBL/GenBank/DDBJ whole genome shotgun (WGS) entry which is preliminary data.</text>
</comment>
<dbReference type="EMBL" id="ASHM01062267">
    <property type="protein sequence ID" value="PNX90255.1"/>
    <property type="molecule type" value="Genomic_DNA"/>
</dbReference>
<dbReference type="AlphaFoldDB" id="A0A2K3MHI5"/>